<evidence type="ECO:0000313" key="3">
    <source>
        <dbReference type="EMBL" id="CAI4215827.1"/>
    </source>
</evidence>
<dbReference type="OrthoDB" id="5219809at2759"/>
<feature type="domain" description="HNH nuclease" evidence="1">
    <location>
        <begin position="457"/>
        <end position="485"/>
    </location>
</feature>
<dbReference type="AlphaFoldDB" id="A0A9P1H381"/>
<dbReference type="Pfam" id="PF13391">
    <property type="entry name" value="HNH_2"/>
    <property type="match status" value="1"/>
</dbReference>
<reference evidence="3" key="1">
    <citation type="submission" date="2022-11" db="EMBL/GenBank/DDBJ databases">
        <authorList>
            <person name="Scott C."/>
            <person name="Bruce N."/>
        </authorList>
    </citation>
    <scope>NUCLEOTIDE SEQUENCE</scope>
</reference>
<dbReference type="Pfam" id="PF25324">
    <property type="entry name" value="DUF7881"/>
    <property type="match status" value="1"/>
</dbReference>
<evidence type="ECO:0000259" key="2">
    <source>
        <dbReference type="Pfam" id="PF25324"/>
    </source>
</evidence>
<organism evidence="3 4">
    <name type="scientific">Parascedosporium putredinis</name>
    <dbReference type="NCBI Taxonomy" id="1442378"/>
    <lineage>
        <taxon>Eukaryota</taxon>
        <taxon>Fungi</taxon>
        <taxon>Dikarya</taxon>
        <taxon>Ascomycota</taxon>
        <taxon>Pezizomycotina</taxon>
        <taxon>Sordariomycetes</taxon>
        <taxon>Hypocreomycetidae</taxon>
        <taxon>Microascales</taxon>
        <taxon>Microascaceae</taxon>
        <taxon>Parascedosporium</taxon>
    </lineage>
</organism>
<proteinExistence type="predicted"/>
<name>A0A9P1H381_9PEZI</name>
<dbReference type="Proteomes" id="UP000838763">
    <property type="component" value="Unassembled WGS sequence"/>
</dbReference>
<gene>
    <name evidence="3" type="ORF">PPNO1_LOCUS5503</name>
</gene>
<feature type="domain" description="DUF7881" evidence="2">
    <location>
        <begin position="352"/>
        <end position="417"/>
    </location>
</feature>
<dbReference type="InterPro" id="IPR057203">
    <property type="entry name" value="DUF7881"/>
</dbReference>
<accession>A0A9P1H381</accession>
<evidence type="ECO:0000313" key="4">
    <source>
        <dbReference type="Proteomes" id="UP000838763"/>
    </source>
</evidence>
<protein>
    <recommendedName>
        <fullName evidence="5">HNH nuclease domain-containing protein</fullName>
    </recommendedName>
</protein>
<keyword evidence="4" id="KW-1185">Reference proteome</keyword>
<dbReference type="InterPro" id="IPR003615">
    <property type="entry name" value="HNH_nuc"/>
</dbReference>
<dbReference type="EMBL" id="CALLCH030000013">
    <property type="protein sequence ID" value="CAI4215827.1"/>
    <property type="molecule type" value="Genomic_DNA"/>
</dbReference>
<evidence type="ECO:0008006" key="5">
    <source>
        <dbReference type="Google" id="ProtNLM"/>
    </source>
</evidence>
<evidence type="ECO:0000259" key="1">
    <source>
        <dbReference type="Pfam" id="PF13391"/>
    </source>
</evidence>
<sequence>MGDQVISVSQKIRDALQASLPAAPDQLLTIQSPGTALNCSESGPFWWNPSKHAETPYGVKVSEARLTDGMVPLSKVMRAPTGQSVAHSYNAALDMLIPEDPFMSGGTMGPGRTSGAERYASAMKFLSSKDRDTDMTVMDVYTKKQQAWIMAASEWEQAQKRARGELLRRLALRWTTDLTLNVSLLILEDLKQWHPLEPKMFQQLYLGWLQENSRDYKDRIQAKYMDCEYPSTNASAQSRANNEANAKASESASRCDVDISFEALVVEINRSWLHGELFADSELNVPGNVHLSPGPQALIKAIDGDGTGLEQYSCFPSYPTSFVIAANVELEFRGDTAPLEEALASSSHDVYSKDPATLLGGLVLNPGVTNDNFYSMIEIVLIITGTYVLQDEAGEILSRDAKPLLPGKYFVVADDKIEVSDEVAMTRTSSPDTGTRIQVFRNQCNFGHCITLPPSRGGVINSVQNGLLLRSDIRQVFDRFNVAINPDDNHKIISFQPNAKNVSGTFLEPSLLNDERRPAPELLRWHFRQAVLTNMRGAGEPVFEHDFPPGSDMMGR</sequence>
<comment type="caution">
    <text evidence="3">The sequence shown here is derived from an EMBL/GenBank/DDBJ whole genome shotgun (WGS) entry which is preliminary data.</text>
</comment>